<dbReference type="AlphaFoldDB" id="A0A1G7Z631"/>
<feature type="region of interest" description="Disordered" evidence="1">
    <location>
        <begin position="30"/>
        <end position="55"/>
    </location>
</feature>
<dbReference type="InterPro" id="IPR010466">
    <property type="entry name" value="DUF1058"/>
</dbReference>
<accession>A0A1G7Z631</accession>
<feature type="compositionally biased region" description="Low complexity" evidence="1">
    <location>
        <begin position="30"/>
        <end position="41"/>
    </location>
</feature>
<feature type="chain" id="PRO_5011758538" evidence="2">
    <location>
        <begin position="28"/>
        <end position="191"/>
    </location>
</feature>
<keyword evidence="4" id="KW-1185">Reference proteome</keyword>
<dbReference type="STRING" id="83401.SAMN05421742_10414"/>
<dbReference type="EMBL" id="FNCV01000004">
    <property type="protein sequence ID" value="SDH04144.1"/>
    <property type="molecule type" value="Genomic_DNA"/>
</dbReference>
<keyword evidence="2" id="KW-0732">Signal</keyword>
<reference evidence="4" key="1">
    <citation type="submission" date="2016-10" db="EMBL/GenBank/DDBJ databases">
        <authorList>
            <person name="Varghese N."/>
            <person name="Submissions S."/>
        </authorList>
    </citation>
    <scope>NUCLEOTIDE SEQUENCE [LARGE SCALE GENOMIC DNA]</scope>
    <source>
        <strain evidence="4">930I</strain>
    </source>
</reference>
<dbReference type="Pfam" id="PF06347">
    <property type="entry name" value="SH3_4"/>
    <property type="match status" value="1"/>
</dbReference>
<sequence>MPRHRSLAGTSFSLIAALLLLAPQTQAQEQVQAQENGAEAASEAPRESGVSTGLPLPRFASLRSDKVNLRRGPGVRYPVDWVYLKRDLPVEVIGEFDTWRKIRDPEGTEGWVHQSMLSGRRTLIVTGGEPVDLTAEADPDSPPRAHVEPGVLGHLLTCQANARTCRAEINDLTGFLPRDRLWGIHRGEQVD</sequence>
<evidence type="ECO:0000313" key="3">
    <source>
        <dbReference type="EMBL" id="SDH04144.1"/>
    </source>
</evidence>
<protein>
    <submittedName>
        <fullName evidence="3">SH3-like domain-containing protein</fullName>
    </submittedName>
</protein>
<evidence type="ECO:0000256" key="2">
    <source>
        <dbReference type="SAM" id="SignalP"/>
    </source>
</evidence>
<gene>
    <name evidence="3" type="ORF">SAMN05421742_10414</name>
</gene>
<proteinExistence type="predicted"/>
<feature type="signal peptide" evidence="2">
    <location>
        <begin position="1"/>
        <end position="27"/>
    </location>
</feature>
<dbReference type="Gene3D" id="2.30.30.40">
    <property type="entry name" value="SH3 Domains"/>
    <property type="match status" value="1"/>
</dbReference>
<evidence type="ECO:0000256" key="1">
    <source>
        <dbReference type="SAM" id="MobiDB-lite"/>
    </source>
</evidence>
<dbReference type="Proteomes" id="UP000217076">
    <property type="component" value="Unassembled WGS sequence"/>
</dbReference>
<dbReference type="OrthoDB" id="9810773at2"/>
<dbReference type="RefSeq" id="WP_092617536.1">
    <property type="nucleotide sequence ID" value="NZ_FNCV01000004.1"/>
</dbReference>
<organism evidence="3 4">
    <name type="scientific">Roseospirillum parvum</name>
    <dbReference type="NCBI Taxonomy" id="83401"/>
    <lineage>
        <taxon>Bacteria</taxon>
        <taxon>Pseudomonadati</taxon>
        <taxon>Pseudomonadota</taxon>
        <taxon>Alphaproteobacteria</taxon>
        <taxon>Rhodospirillales</taxon>
        <taxon>Rhodospirillaceae</taxon>
        <taxon>Roseospirillum</taxon>
    </lineage>
</organism>
<evidence type="ECO:0000313" key="4">
    <source>
        <dbReference type="Proteomes" id="UP000217076"/>
    </source>
</evidence>
<name>A0A1G7Z631_9PROT</name>